<dbReference type="EMBL" id="CP029684">
    <property type="protein sequence ID" value="QAS70256.1"/>
    <property type="molecule type" value="Genomic_DNA"/>
</dbReference>
<sequence>MKHVLLNLQRFAEEDPDAGGGDPAGKPVPVVTPPVHEEDKPFKSFKTEDDLTHFLDSAYDKRFAKSIDGLKAKWQSEQNDQKSYDKMTDAEKAAYNLKQSQAKLDEREKEVTIKENRANITNKLAEDGLPVSLAKAFSPAFADTDNLDATYKTVTEGFREALKVGVDKALAGSSNVPSGSGSGAQKSVGQILAEKANKKAVVKDSIWTIK</sequence>
<reference evidence="3 4" key="1">
    <citation type="journal article" date="2019" name="Syst. Appl. Microbiol.">
        <title>Oenococcus sicerae sp. nov., isolated from French cider.</title>
        <authorList>
            <person name="Cousin F.J."/>
            <person name="Le Guellec R."/>
            <person name="Chagnot C."/>
            <person name="Goux D."/>
            <person name="Dalmasso M."/>
            <person name="Laplace J.M."/>
            <person name="Cretenet M."/>
        </authorList>
    </citation>
    <scope>NUCLEOTIDE SEQUENCE [LARGE SCALE GENOMIC DNA]</scope>
    <source>
        <strain evidence="3 4">UCMA 15228</strain>
    </source>
</reference>
<dbReference type="Proteomes" id="UP000286907">
    <property type="component" value="Chromosome"/>
</dbReference>
<name>A0ABX5QNG0_9LACO</name>
<dbReference type="InterPro" id="IPR025580">
    <property type="entry name" value="Gp46"/>
</dbReference>
<evidence type="ECO:0000313" key="3">
    <source>
        <dbReference type="EMBL" id="QAS70256.1"/>
    </source>
</evidence>
<protein>
    <submittedName>
        <fullName evidence="3">DUF4355 domain-containing protein</fullName>
    </submittedName>
</protein>
<keyword evidence="4" id="KW-1185">Reference proteome</keyword>
<keyword evidence="1" id="KW-0175">Coiled coil</keyword>
<organism evidence="3 4">
    <name type="scientific">Oenococcus sicerae</name>
    <dbReference type="NCBI Taxonomy" id="2203724"/>
    <lineage>
        <taxon>Bacteria</taxon>
        <taxon>Bacillati</taxon>
        <taxon>Bacillota</taxon>
        <taxon>Bacilli</taxon>
        <taxon>Lactobacillales</taxon>
        <taxon>Lactobacillaceae</taxon>
        <taxon>Oenococcus</taxon>
    </lineage>
</organism>
<dbReference type="RefSeq" id="WP_128686726.1">
    <property type="nucleotide sequence ID" value="NZ_CP029684.2"/>
</dbReference>
<gene>
    <name evidence="3" type="ORF">DLJ48_06840</name>
</gene>
<proteinExistence type="predicted"/>
<evidence type="ECO:0000256" key="1">
    <source>
        <dbReference type="SAM" id="Coils"/>
    </source>
</evidence>
<dbReference type="Pfam" id="PF14265">
    <property type="entry name" value="DUF4355"/>
    <property type="match status" value="1"/>
</dbReference>
<feature type="region of interest" description="Disordered" evidence="2">
    <location>
        <begin position="1"/>
        <end position="43"/>
    </location>
</feature>
<accession>A0ABX5QNG0</accession>
<feature type="coiled-coil region" evidence="1">
    <location>
        <begin position="90"/>
        <end position="117"/>
    </location>
</feature>
<evidence type="ECO:0000256" key="2">
    <source>
        <dbReference type="SAM" id="MobiDB-lite"/>
    </source>
</evidence>
<evidence type="ECO:0000313" key="4">
    <source>
        <dbReference type="Proteomes" id="UP000286907"/>
    </source>
</evidence>